<dbReference type="SUPFAM" id="SSF48264">
    <property type="entry name" value="Cytochrome P450"/>
    <property type="match status" value="1"/>
</dbReference>
<dbReference type="PRINTS" id="PR00359">
    <property type="entry name" value="BP450"/>
</dbReference>
<keyword evidence="6 8" id="KW-0408">Iron</keyword>
<accession>A0A6G9XML4</accession>
<dbReference type="PANTHER" id="PTHR46696">
    <property type="entry name" value="P450, PUTATIVE (EUROFUNG)-RELATED"/>
    <property type="match status" value="1"/>
</dbReference>
<evidence type="ECO:0000256" key="1">
    <source>
        <dbReference type="ARBA" id="ARBA00001971"/>
    </source>
</evidence>
<evidence type="ECO:0000256" key="4">
    <source>
        <dbReference type="ARBA" id="ARBA00022723"/>
    </source>
</evidence>
<dbReference type="GO" id="GO:0005506">
    <property type="term" value="F:iron ion binding"/>
    <property type="evidence" value="ECO:0007669"/>
    <property type="project" value="InterPro"/>
</dbReference>
<sequence>MNISKTARRAKIWVRWLVLHGAAGVMLRTMARRGDPFATLLVGPGRGIDPYPDMERIRASGRIVPTPLLNLTVDIEVCRTIMRDSRFGATKPSHMSMPKPVRWMLEHTGQDLPNPTDPPALIALDPPDHSRLRRPVVAAFTAAAMRDMTDRIGVVADQLLDELEPRSHADLIRDFAARLPVAIIAHLLGIPEHDQPKLLEWGNSGAPLFDIGVRHAGYRTGIEGLTDAQRYFGDHVDRLRIQPGPSIFGQVVATSGLAKPELMATASIIMGAGFETAMNMLGSGIVLLLRNPDQLARLHADPELWASAVEEILRVESPAQMTMRTAHEDVEIAGHRIRAGEVVMLLLGGANRDPERFTEPARFDIGRERVREHIAFGQGIHTCLGARLARLEGTIGLRKLFERFPDLALDGEPELRGLAVLRGFDRVPVRLRSVSDRRAPAGPRLAVPTG</sequence>
<dbReference type="AlphaFoldDB" id="A0A6G9XML4"/>
<dbReference type="PROSITE" id="PS00086">
    <property type="entry name" value="CYTOCHROME_P450"/>
    <property type="match status" value="1"/>
</dbReference>
<comment type="cofactor">
    <cofactor evidence="1">
        <name>heme</name>
        <dbReference type="ChEBI" id="CHEBI:30413"/>
    </cofactor>
</comment>
<dbReference type="CDD" id="cd20625">
    <property type="entry name" value="CYP164-like"/>
    <property type="match status" value="1"/>
</dbReference>
<feature type="transmembrane region" description="Helical" evidence="9">
    <location>
        <begin position="12"/>
        <end position="31"/>
    </location>
</feature>
<dbReference type="Pfam" id="PF00067">
    <property type="entry name" value="p450"/>
    <property type="match status" value="1"/>
</dbReference>
<dbReference type="InterPro" id="IPR002397">
    <property type="entry name" value="Cyt_P450_B"/>
</dbReference>
<dbReference type="FunFam" id="1.10.630.10:FF:000018">
    <property type="entry name" value="Cytochrome P450 monooxygenase"/>
    <property type="match status" value="1"/>
</dbReference>
<keyword evidence="4 8" id="KW-0479">Metal-binding</keyword>
<proteinExistence type="inferred from homology"/>
<keyword evidence="7 8" id="KW-0503">Monooxygenase</keyword>
<name>A0A6G9XML4_NOCBR</name>
<dbReference type="Gene3D" id="1.10.630.10">
    <property type="entry name" value="Cytochrome P450"/>
    <property type="match status" value="1"/>
</dbReference>
<dbReference type="GO" id="GO:0036199">
    <property type="term" value="F:cholest-4-en-3-one 26-monooxygenase activity"/>
    <property type="evidence" value="ECO:0007669"/>
    <property type="project" value="TreeGrafter"/>
</dbReference>
<keyword evidence="9" id="KW-0812">Transmembrane</keyword>
<evidence type="ECO:0000313" key="11">
    <source>
        <dbReference type="Proteomes" id="UP000501705"/>
    </source>
</evidence>
<evidence type="ECO:0000256" key="8">
    <source>
        <dbReference type="RuleBase" id="RU000461"/>
    </source>
</evidence>
<evidence type="ECO:0000313" key="10">
    <source>
        <dbReference type="EMBL" id="QIS02129.1"/>
    </source>
</evidence>
<evidence type="ECO:0000256" key="5">
    <source>
        <dbReference type="ARBA" id="ARBA00023002"/>
    </source>
</evidence>
<keyword evidence="9" id="KW-1133">Transmembrane helix</keyword>
<dbReference type="GO" id="GO:0008395">
    <property type="term" value="F:steroid hydroxylase activity"/>
    <property type="evidence" value="ECO:0007669"/>
    <property type="project" value="TreeGrafter"/>
</dbReference>
<dbReference type="PANTHER" id="PTHR46696:SF4">
    <property type="entry name" value="BIOTIN BIOSYNTHESIS CYTOCHROME P450"/>
    <property type="match status" value="1"/>
</dbReference>
<dbReference type="InterPro" id="IPR017972">
    <property type="entry name" value="Cyt_P450_CS"/>
</dbReference>
<evidence type="ECO:0000256" key="6">
    <source>
        <dbReference type="ARBA" id="ARBA00023004"/>
    </source>
</evidence>
<dbReference type="GO" id="GO:0020037">
    <property type="term" value="F:heme binding"/>
    <property type="evidence" value="ECO:0007669"/>
    <property type="project" value="InterPro"/>
</dbReference>
<dbReference type="EMBL" id="CP046171">
    <property type="protein sequence ID" value="QIS02129.1"/>
    <property type="molecule type" value="Genomic_DNA"/>
</dbReference>
<evidence type="ECO:0000256" key="2">
    <source>
        <dbReference type="ARBA" id="ARBA00010617"/>
    </source>
</evidence>
<dbReference type="InterPro" id="IPR001128">
    <property type="entry name" value="Cyt_P450"/>
</dbReference>
<keyword evidence="3 8" id="KW-0349">Heme</keyword>
<dbReference type="InterPro" id="IPR036396">
    <property type="entry name" value="Cyt_P450_sf"/>
</dbReference>
<evidence type="ECO:0000256" key="9">
    <source>
        <dbReference type="SAM" id="Phobius"/>
    </source>
</evidence>
<keyword evidence="9" id="KW-0472">Membrane</keyword>
<keyword evidence="5 8" id="KW-0560">Oxidoreductase</keyword>
<organism evidence="10 11">
    <name type="scientific">Nocardia brasiliensis</name>
    <dbReference type="NCBI Taxonomy" id="37326"/>
    <lineage>
        <taxon>Bacteria</taxon>
        <taxon>Bacillati</taxon>
        <taxon>Actinomycetota</taxon>
        <taxon>Actinomycetes</taxon>
        <taxon>Mycobacteriales</taxon>
        <taxon>Nocardiaceae</taxon>
        <taxon>Nocardia</taxon>
    </lineage>
</organism>
<dbReference type="PRINTS" id="PR00385">
    <property type="entry name" value="P450"/>
</dbReference>
<dbReference type="GO" id="GO:0006707">
    <property type="term" value="P:cholesterol catabolic process"/>
    <property type="evidence" value="ECO:0007669"/>
    <property type="project" value="TreeGrafter"/>
</dbReference>
<evidence type="ECO:0000256" key="3">
    <source>
        <dbReference type="ARBA" id="ARBA00022617"/>
    </source>
</evidence>
<comment type="similarity">
    <text evidence="2 8">Belongs to the cytochrome P450 family.</text>
</comment>
<evidence type="ECO:0000256" key="7">
    <source>
        <dbReference type="ARBA" id="ARBA00023033"/>
    </source>
</evidence>
<reference evidence="10 11" key="1">
    <citation type="journal article" date="2019" name="ACS Chem. Biol.">
        <title>Identification and Mobilization of a Cryptic Antibiotic Biosynthesis Gene Locus from a Human-Pathogenic Nocardia Isolate.</title>
        <authorList>
            <person name="Herisse M."/>
            <person name="Ishida K."/>
            <person name="Porter J.L."/>
            <person name="Howden B."/>
            <person name="Hertweck C."/>
            <person name="Stinear T.P."/>
            <person name="Pidot S.J."/>
        </authorList>
    </citation>
    <scope>NUCLEOTIDE SEQUENCE [LARGE SCALE GENOMIC DNA]</scope>
    <source>
        <strain evidence="10 11">AUSMDU00024985</strain>
    </source>
</reference>
<protein>
    <submittedName>
        <fullName evidence="10">Cytochrome P450</fullName>
    </submittedName>
</protein>
<dbReference type="Proteomes" id="UP000501705">
    <property type="component" value="Chromosome"/>
</dbReference>
<dbReference type="RefSeq" id="WP_174817020.1">
    <property type="nucleotide sequence ID" value="NZ_CP046171.1"/>
</dbReference>
<gene>
    <name evidence="10" type="ORF">F5X71_07195</name>
</gene>